<evidence type="ECO:0000313" key="3">
    <source>
        <dbReference type="Proteomes" id="UP000887023"/>
    </source>
</evidence>
<keyword evidence="1" id="KW-1133">Transmembrane helix</keyword>
<organism evidence="2 3">
    <name type="scientific">Skermania pinensis</name>
    <dbReference type="NCBI Taxonomy" id="39122"/>
    <lineage>
        <taxon>Bacteria</taxon>
        <taxon>Bacillati</taxon>
        <taxon>Actinomycetota</taxon>
        <taxon>Actinomycetes</taxon>
        <taxon>Mycobacteriales</taxon>
        <taxon>Gordoniaceae</taxon>
        <taxon>Skermania</taxon>
    </lineage>
</organism>
<sequence length="478" mass="53176">MDATLSAGFFGLLDWEQMTGQSRFVVDIVSIPIFSAIAGLITNWTGVIMLFAPVRFTGFYCPGVKTIFPFLPRKVQILPIFAPGGILGFQGFIPARAEKMASLVTDNAVAKIGTAQDFFYRMDPQKIAKHVAQIAGPNVPAMVEDVMQRENPQLWKELPPQGRKLLIQRVETELPAITDRAFKFIGDNFNQLIDIKLLVVGYMRRRPELMKDIIYGLGAPELKFMVRVGLLGFPFGIVLALWLLLIHYSGPEAREAHEHDPGAVFISLPGWLDAPLHFFPTWLWVLLGAALVGVIVNIIAIKVVFEPATPQPRYKYLWKEAKFARRQHTAAANFGHAIAYQIVTMDVIANELLEGPNGDKTRAVLDYFMKAEINRILGPLRTVARLAAGTQEFDAMMSAAGQTLATEMKPWLVEDVEFSKQTAAKVDELATEKLRELPADEFVEMLYTAIEQDAWLLYLHGGLLGLLVGATHILVFGA</sequence>
<accession>A0ABX8SER3</accession>
<dbReference type="Proteomes" id="UP000887023">
    <property type="component" value="Chromosome"/>
</dbReference>
<keyword evidence="3" id="KW-1185">Reference proteome</keyword>
<reference evidence="2" key="1">
    <citation type="submission" date="2021-07" db="EMBL/GenBank/DDBJ databases">
        <title>Candidatus Kaistella beijingensis sp. nov. isolated from a municipal wastewater treatment plant is involved in sludge foaming.</title>
        <authorList>
            <person name="Song Y."/>
            <person name="Liu S.-J."/>
        </authorList>
    </citation>
    <scope>NUCLEOTIDE SEQUENCE</scope>
    <source>
        <strain evidence="2">DSM 43998</strain>
    </source>
</reference>
<proteinExistence type="predicted"/>
<keyword evidence="1" id="KW-0812">Transmembrane</keyword>
<dbReference type="PANTHER" id="PTHR35791">
    <property type="entry name" value="UPF0754 MEMBRANE PROTEIN YHEB"/>
    <property type="match status" value="1"/>
</dbReference>
<keyword evidence="1" id="KW-0472">Membrane</keyword>
<dbReference type="RefSeq" id="WP_066471128.1">
    <property type="nucleotide sequence ID" value="NZ_CBCRUZ010000011.1"/>
</dbReference>
<feature type="transmembrane region" description="Helical" evidence="1">
    <location>
        <begin position="282"/>
        <end position="305"/>
    </location>
</feature>
<feature type="transmembrane region" description="Helical" evidence="1">
    <location>
        <begin position="28"/>
        <end position="52"/>
    </location>
</feature>
<evidence type="ECO:0000313" key="2">
    <source>
        <dbReference type="EMBL" id="QXQ15941.1"/>
    </source>
</evidence>
<name>A0ABX8SER3_9ACTN</name>
<dbReference type="EMBL" id="CP079105">
    <property type="protein sequence ID" value="QXQ15941.1"/>
    <property type="molecule type" value="Genomic_DNA"/>
</dbReference>
<dbReference type="PANTHER" id="PTHR35791:SF1">
    <property type="entry name" value="UPF0754 MEMBRANE PROTEIN YHEB"/>
    <property type="match status" value="1"/>
</dbReference>
<feature type="transmembrane region" description="Helical" evidence="1">
    <location>
        <begin position="224"/>
        <end position="245"/>
    </location>
</feature>
<gene>
    <name evidence="2" type="ORF">KV203_14560</name>
</gene>
<protein>
    <recommendedName>
        <fullName evidence="4">DUF445 domain-containing protein</fullName>
    </recommendedName>
</protein>
<evidence type="ECO:0008006" key="4">
    <source>
        <dbReference type="Google" id="ProtNLM"/>
    </source>
</evidence>
<feature type="transmembrane region" description="Helical" evidence="1">
    <location>
        <begin position="455"/>
        <end position="476"/>
    </location>
</feature>
<evidence type="ECO:0000256" key="1">
    <source>
        <dbReference type="SAM" id="Phobius"/>
    </source>
</evidence>